<dbReference type="InterPro" id="IPR006129">
    <property type="entry name" value="AdhesinB"/>
</dbReference>
<dbReference type="GO" id="GO:0007155">
    <property type="term" value="P:cell adhesion"/>
    <property type="evidence" value="ECO:0007669"/>
    <property type="project" value="InterPro"/>
</dbReference>
<dbReference type="PANTHER" id="PTHR42953">
    <property type="entry name" value="HIGH-AFFINITY ZINC UPTAKE SYSTEM PROTEIN ZNUA-RELATED"/>
    <property type="match status" value="1"/>
</dbReference>
<evidence type="ECO:0000256" key="5">
    <source>
        <dbReference type="SAM" id="SignalP"/>
    </source>
</evidence>
<name>A0A2V2ZP44_9BACI</name>
<dbReference type="PRINTS" id="PR00691">
    <property type="entry name" value="ADHESINB"/>
</dbReference>
<dbReference type="GO" id="GO:0046872">
    <property type="term" value="F:metal ion binding"/>
    <property type="evidence" value="ECO:0007669"/>
    <property type="project" value="InterPro"/>
</dbReference>
<dbReference type="Pfam" id="PF01297">
    <property type="entry name" value="ZnuA"/>
    <property type="match status" value="1"/>
</dbReference>
<dbReference type="Gene3D" id="3.40.50.1980">
    <property type="entry name" value="Nitrogenase molybdenum iron protein domain"/>
    <property type="match status" value="2"/>
</dbReference>
<dbReference type="InterPro" id="IPR006127">
    <property type="entry name" value="ZnuA-like"/>
</dbReference>
<organism evidence="6 7">
    <name type="scientific">Cytobacillus oceanisediminis</name>
    <dbReference type="NCBI Taxonomy" id="665099"/>
    <lineage>
        <taxon>Bacteria</taxon>
        <taxon>Bacillati</taxon>
        <taxon>Bacillota</taxon>
        <taxon>Bacilli</taxon>
        <taxon>Bacillales</taxon>
        <taxon>Bacillaceae</taxon>
        <taxon>Cytobacillus</taxon>
    </lineage>
</organism>
<evidence type="ECO:0000256" key="3">
    <source>
        <dbReference type="RuleBase" id="RU003512"/>
    </source>
</evidence>
<gene>
    <name evidence="6" type="ORF">DFO73_11278</name>
</gene>
<evidence type="ECO:0000313" key="7">
    <source>
        <dbReference type="Proteomes" id="UP000247150"/>
    </source>
</evidence>
<dbReference type="InterPro" id="IPR050492">
    <property type="entry name" value="Bact_metal-bind_prot9"/>
</dbReference>
<dbReference type="Proteomes" id="UP000247150">
    <property type="component" value="Unassembled WGS sequence"/>
</dbReference>
<comment type="similarity">
    <text evidence="3">Belongs to the bacterial solute-binding protein 9 family.</text>
</comment>
<evidence type="ECO:0000256" key="2">
    <source>
        <dbReference type="ARBA" id="ARBA00022729"/>
    </source>
</evidence>
<dbReference type="OrthoDB" id="9810636at2"/>
<dbReference type="GO" id="GO:0030001">
    <property type="term" value="P:metal ion transport"/>
    <property type="evidence" value="ECO:0007669"/>
    <property type="project" value="InterPro"/>
</dbReference>
<dbReference type="PANTHER" id="PTHR42953:SF8">
    <property type="entry name" value="ZINT DOMAIN-CONTAINING PROTEIN"/>
    <property type="match status" value="1"/>
</dbReference>
<protein>
    <submittedName>
        <fullName evidence="6">Zinc transport system substrate-binding protein</fullName>
    </submittedName>
</protein>
<keyword evidence="2 5" id="KW-0732">Signal</keyword>
<feature type="signal peptide" evidence="5">
    <location>
        <begin position="1"/>
        <end position="19"/>
    </location>
</feature>
<evidence type="ECO:0000313" key="6">
    <source>
        <dbReference type="EMBL" id="PWW25786.1"/>
    </source>
</evidence>
<dbReference type="SUPFAM" id="SSF53807">
    <property type="entry name" value="Helical backbone' metal receptor"/>
    <property type="match status" value="1"/>
</dbReference>
<feature type="chain" id="PRO_5039078509" evidence="5">
    <location>
        <begin position="20"/>
        <end position="366"/>
    </location>
</feature>
<feature type="region of interest" description="Disordered" evidence="4">
    <location>
        <begin position="126"/>
        <end position="199"/>
    </location>
</feature>
<keyword evidence="1 3" id="KW-0813">Transport</keyword>
<evidence type="ECO:0000256" key="4">
    <source>
        <dbReference type="SAM" id="MobiDB-lite"/>
    </source>
</evidence>
<sequence length="366" mass="41206">MKTKAIFVSILLILGSLVAGCSGTSKETVAGKDDIVTLTVFTTIFPLEDFTKKIGGKYVEVKSVYPPGIDAHTYEPTTKTMTQIAEADLFIYSGAGVEGFAEKAAETLKNEKVTILKAAEGIEFIKTDKQDHEEHRHEGEATQEEEHVHDSEVSHKEEHSQDDKTNHEEDHSHEGEPSHEEEHDHGEDSHNHGDIDPHVWLDPIRSTNLAENIKNALIKQMPQNEEEFEKNFLLLKNDLEALDKKYSDTVKNAKTKFILVSHAAYGYWEERYGIEQIAISGLSPTLEPSQKGLEKIIEESKAHDIHYVIFEQNVSPKVSEMIQKEIGADSLTLHNLEAVTEEDIKIGNDYFSIMEKNLEAIYKALN</sequence>
<reference evidence="6 7" key="1">
    <citation type="submission" date="2018-05" db="EMBL/GenBank/DDBJ databases">
        <title>Freshwater and sediment microbial communities from various areas in North America, analyzing microbe dynamics in response to fracking.</title>
        <authorList>
            <person name="Lamendella R."/>
        </authorList>
    </citation>
    <scope>NUCLEOTIDE SEQUENCE [LARGE SCALE GENOMIC DNA]</scope>
    <source>
        <strain evidence="6 7">15_TX</strain>
    </source>
</reference>
<dbReference type="PROSITE" id="PS51257">
    <property type="entry name" value="PROKAR_LIPOPROTEIN"/>
    <property type="match status" value="1"/>
</dbReference>
<dbReference type="InterPro" id="IPR006128">
    <property type="entry name" value="Lipoprotein_PsaA-like"/>
</dbReference>
<accession>A0A2V2ZP44</accession>
<comment type="caution">
    <text evidence="6">The sequence shown here is derived from an EMBL/GenBank/DDBJ whole genome shotgun (WGS) entry which is preliminary data.</text>
</comment>
<dbReference type="EMBL" id="QGTW01000012">
    <property type="protein sequence ID" value="PWW25786.1"/>
    <property type="molecule type" value="Genomic_DNA"/>
</dbReference>
<dbReference type="PRINTS" id="PR00690">
    <property type="entry name" value="ADHESNFAMILY"/>
</dbReference>
<evidence type="ECO:0000256" key="1">
    <source>
        <dbReference type="ARBA" id="ARBA00022448"/>
    </source>
</evidence>
<dbReference type="AlphaFoldDB" id="A0A2V2ZP44"/>
<dbReference type="RefSeq" id="WP_110066493.1">
    <property type="nucleotide sequence ID" value="NZ_QGTW01000012.1"/>
</dbReference>
<proteinExistence type="inferred from homology"/>